<dbReference type="AlphaFoldDB" id="A0A5B8MSD5"/>
<dbReference type="OrthoDB" id="298012at2759"/>
<dbReference type="Pfam" id="PF01842">
    <property type="entry name" value="ACT"/>
    <property type="match status" value="1"/>
</dbReference>
<evidence type="ECO:0000256" key="8">
    <source>
        <dbReference type="ARBA" id="ARBA00022990"/>
    </source>
</evidence>
<name>A0A5B8MSD5_9CHLO</name>
<comment type="catalytic activity">
    <reaction evidence="12 13">
        <text>(2R)-3-phosphoglycerate + NAD(+) = 3-phosphooxypyruvate + NADH + H(+)</text>
        <dbReference type="Rhea" id="RHEA:12641"/>
        <dbReference type="ChEBI" id="CHEBI:15378"/>
        <dbReference type="ChEBI" id="CHEBI:18110"/>
        <dbReference type="ChEBI" id="CHEBI:57540"/>
        <dbReference type="ChEBI" id="CHEBI:57945"/>
        <dbReference type="ChEBI" id="CHEBI:58272"/>
        <dbReference type="EC" id="1.1.1.95"/>
    </reaction>
</comment>
<dbReference type="UniPathway" id="UPA00135">
    <property type="reaction ID" value="UER00196"/>
</dbReference>
<evidence type="ECO:0000256" key="3">
    <source>
        <dbReference type="ARBA" id="ARBA00011881"/>
    </source>
</evidence>
<evidence type="ECO:0000256" key="2">
    <source>
        <dbReference type="ARBA" id="ARBA00005854"/>
    </source>
</evidence>
<evidence type="ECO:0000259" key="14">
    <source>
        <dbReference type="PROSITE" id="PS51671"/>
    </source>
</evidence>
<dbReference type="InterPro" id="IPR029009">
    <property type="entry name" value="ASB_dom_sf"/>
</dbReference>
<keyword evidence="6" id="KW-0597">Phosphoprotein</keyword>
<dbReference type="Pfam" id="PF00389">
    <property type="entry name" value="2-Hacid_dh"/>
    <property type="match status" value="1"/>
</dbReference>
<dbReference type="Proteomes" id="UP000316726">
    <property type="component" value="Chromosome 11"/>
</dbReference>
<gene>
    <name evidence="16" type="ORF">A3770_11p61560</name>
    <name evidence="15" type="ORF">CPRI1469_LOCUS5991</name>
</gene>
<protein>
    <recommendedName>
        <fullName evidence="5 13">D-3-phosphoglycerate dehydrogenase</fullName>
        <ecNumber evidence="4 13">1.1.1.95</ecNumber>
    </recommendedName>
</protein>
<dbReference type="SUPFAM" id="SSF52283">
    <property type="entry name" value="Formate/glycerate dehydrogenase catalytic domain-like"/>
    <property type="match status" value="1"/>
</dbReference>
<dbReference type="InterPro" id="IPR045626">
    <property type="entry name" value="PGDH_ASB_dom"/>
</dbReference>
<evidence type="ECO:0000256" key="13">
    <source>
        <dbReference type="RuleBase" id="RU363003"/>
    </source>
</evidence>
<evidence type="ECO:0000256" key="10">
    <source>
        <dbReference type="ARBA" id="ARBA00023027"/>
    </source>
</evidence>
<dbReference type="Gene3D" id="3.30.70.260">
    <property type="match status" value="1"/>
</dbReference>
<dbReference type="PANTHER" id="PTHR42938">
    <property type="entry name" value="FORMATE DEHYDROGENASE 1"/>
    <property type="match status" value="1"/>
</dbReference>
<comment type="subunit">
    <text evidence="3">Homotetramer.</text>
</comment>
<dbReference type="PANTHER" id="PTHR42938:SF22">
    <property type="entry name" value="D-3-PHOSPHOGLYCERATE DEHYDROGENASE"/>
    <property type="match status" value="1"/>
</dbReference>
<evidence type="ECO:0000313" key="15">
    <source>
        <dbReference type="EMBL" id="CAD9717131.1"/>
    </source>
</evidence>
<dbReference type="InterPro" id="IPR006140">
    <property type="entry name" value="D-isomer_DH_NAD-bd"/>
</dbReference>
<dbReference type="SUPFAM" id="SSF55021">
    <property type="entry name" value="ACT-like"/>
    <property type="match status" value="1"/>
</dbReference>
<dbReference type="GO" id="GO:0051287">
    <property type="term" value="F:NAD binding"/>
    <property type="evidence" value="ECO:0007669"/>
    <property type="project" value="UniProtKB-UniRule"/>
</dbReference>
<evidence type="ECO:0000256" key="9">
    <source>
        <dbReference type="ARBA" id="ARBA00023002"/>
    </source>
</evidence>
<keyword evidence="7 13" id="KW-0028">Amino-acid biosynthesis</keyword>
<evidence type="ECO:0000256" key="7">
    <source>
        <dbReference type="ARBA" id="ARBA00022605"/>
    </source>
</evidence>
<dbReference type="InterPro" id="IPR045865">
    <property type="entry name" value="ACT-like_dom_sf"/>
</dbReference>
<dbReference type="EMBL" id="HBHL01009010">
    <property type="protein sequence ID" value="CAD9717131.1"/>
    <property type="molecule type" value="Transcribed_RNA"/>
</dbReference>
<dbReference type="PROSITE" id="PS00671">
    <property type="entry name" value="D_2_HYDROXYACID_DH_3"/>
    <property type="match status" value="1"/>
</dbReference>
<proteinExistence type="inferred from homology"/>
<dbReference type="InterPro" id="IPR029753">
    <property type="entry name" value="D-isomer_DH_CS"/>
</dbReference>
<organism evidence="16 17">
    <name type="scientific">Chloropicon primus</name>
    <dbReference type="NCBI Taxonomy" id="1764295"/>
    <lineage>
        <taxon>Eukaryota</taxon>
        <taxon>Viridiplantae</taxon>
        <taxon>Chlorophyta</taxon>
        <taxon>Chloropicophyceae</taxon>
        <taxon>Chloropicales</taxon>
        <taxon>Chloropicaceae</taxon>
        <taxon>Chloropicon</taxon>
    </lineage>
</organism>
<dbReference type="SUPFAM" id="SSF51735">
    <property type="entry name" value="NAD(P)-binding Rossmann-fold domains"/>
    <property type="match status" value="1"/>
</dbReference>
<evidence type="ECO:0000256" key="1">
    <source>
        <dbReference type="ARBA" id="ARBA00005216"/>
    </source>
</evidence>
<dbReference type="InterPro" id="IPR029752">
    <property type="entry name" value="D-isomer_DH_CS1"/>
</dbReference>
<keyword evidence="9 13" id="KW-0560">Oxidoreductase</keyword>
<dbReference type="Pfam" id="PF19304">
    <property type="entry name" value="PGDH_inter"/>
    <property type="match status" value="1"/>
</dbReference>
<dbReference type="Pfam" id="PF02826">
    <property type="entry name" value="2-Hacid_dh_C"/>
    <property type="match status" value="1"/>
</dbReference>
<dbReference type="CDD" id="cd04902">
    <property type="entry name" value="ACT_3PGDH-xct"/>
    <property type="match status" value="1"/>
</dbReference>
<dbReference type="GO" id="GO:0006564">
    <property type="term" value="P:L-serine biosynthetic process"/>
    <property type="evidence" value="ECO:0007669"/>
    <property type="project" value="UniProtKB-KW"/>
</dbReference>
<dbReference type="PROSITE" id="PS00065">
    <property type="entry name" value="D_2_HYDROXYACID_DH_1"/>
    <property type="match status" value="1"/>
</dbReference>
<dbReference type="CDD" id="cd12173">
    <property type="entry name" value="PGDH_4"/>
    <property type="match status" value="1"/>
</dbReference>
<dbReference type="Gene3D" id="3.30.1330.90">
    <property type="entry name" value="D-3-phosphoglycerate dehydrogenase, domain 3"/>
    <property type="match status" value="1"/>
</dbReference>
<reference evidence="15" key="2">
    <citation type="submission" date="2021-01" db="EMBL/GenBank/DDBJ databases">
        <authorList>
            <person name="Corre E."/>
            <person name="Pelletier E."/>
            <person name="Niang G."/>
            <person name="Scheremetjew M."/>
            <person name="Finn R."/>
            <person name="Kale V."/>
            <person name="Holt S."/>
            <person name="Cochrane G."/>
            <person name="Meng A."/>
            <person name="Brown T."/>
            <person name="Cohen L."/>
        </authorList>
    </citation>
    <scope>NUCLEOTIDE SEQUENCE</scope>
    <source>
        <strain evidence="15">CCMP1205</strain>
    </source>
</reference>
<dbReference type="Gene3D" id="3.40.50.720">
    <property type="entry name" value="NAD(P)-binding Rossmann-like Domain"/>
    <property type="match status" value="2"/>
</dbReference>
<dbReference type="FunFam" id="3.40.50.720:FF:000021">
    <property type="entry name" value="D-3-phosphoglycerate dehydrogenase"/>
    <property type="match status" value="1"/>
</dbReference>
<feature type="domain" description="ACT" evidence="14">
    <location>
        <begin position="521"/>
        <end position="596"/>
    </location>
</feature>
<dbReference type="InterPro" id="IPR036291">
    <property type="entry name" value="NAD(P)-bd_dom_sf"/>
</dbReference>
<evidence type="ECO:0000256" key="6">
    <source>
        <dbReference type="ARBA" id="ARBA00022553"/>
    </source>
</evidence>
<dbReference type="EMBL" id="CP031044">
    <property type="protein sequence ID" value="QDZ23638.1"/>
    <property type="molecule type" value="Genomic_DNA"/>
</dbReference>
<dbReference type="SUPFAM" id="SSF143548">
    <property type="entry name" value="Serine metabolism enzymes domain"/>
    <property type="match status" value="1"/>
</dbReference>
<dbReference type="InterPro" id="IPR002912">
    <property type="entry name" value="ACT_dom"/>
</dbReference>
<keyword evidence="17" id="KW-1185">Reference proteome</keyword>
<dbReference type="GO" id="GO:0004617">
    <property type="term" value="F:phosphoglycerate dehydrogenase activity"/>
    <property type="evidence" value="ECO:0007669"/>
    <property type="project" value="UniProtKB-EC"/>
</dbReference>
<evidence type="ECO:0000256" key="11">
    <source>
        <dbReference type="ARBA" id="ARBA00023299"/>
    </source>
</evidence>
<dbReference type="FunFam" id="3.30.70.260:FF:000008">
    <property type="entry name" value="D-3-phosphoglycerate dehydrogenase, chloroplastic"/>
    <property type="match status" value="1"/>
</dbReference>
<keyword evidence="11 13" id="KW-0718">Serine biosynthesis</keyword>
<accession>A0A5B8MSD5</accession>
<dbReference type="FunFam" id="3.30.1330.90:FF:000003">
    <property type="entry name" value="D-3-phosphoglycerate dehydrogenase"/>
    <property type="match status" value="1"/>
</dbReference>
<sequence>MMGATTRGATRGGVRGAKCAAPRALTRFTTARPCSTKVRAVEELNRSVASGQEGLFERPTVLVAEKLGQAGIELLEKFSNVELAYDMSETELLEKIKDSDALIVRSGTQVTKEVFTASKGRLRVVGRAGVGIDNVDVHAATENGCVVVNAPNANTVAAAEHGIALLCSFARNVAQADASMREGKWNRSKLVGVSLVDKTIAIMGFGKVGSEVARRAQGLGMKVIAHDPYAPEDKAKALGVELVDFDEAVARGDFFSLHMPLTPSTDKMFNAEVFKNMKPNAVVINVARGGVIDDKALADALDNNEIAGAALDVFAVEPPPADNPLMGRPNVVLTPHLGASTVEAQEGVAVEVADAVVTALKGEPAPSAINAPMVSSELMKDLMPNAELIHKLGVVATRLGKNIKKVRATYKSVSPDDLDTRLLRANLVKGLVEHTTDAKVNLVNADLIAENRELEIEESKVKGSNSDLVSGVELVTGADPVFPDFLERNNKIAVGGKVKEGKPYLTKLGDFDMDVCLEGSVVICRQEDQPGVVGKVGQILGENSINVNFMTVGRTGPRASALMAIGVDEKPSPEVIQSLKEVEAIKEVIFVDLPGLPL</sequence>
<dbReference type="STRING" id="1764295.A0A5B8MSD5"/>
<evidence type="ECO:0000313" key="17">
    <source>
        <dbReference type="Proteomes" id="UP000316726"/>
    </source>
</evidence>
<dbReference type="InterPro" id="IPR006236">
    <property type="entry name" value="PGDH"/>
</dbReference>
<evidence type="ECO:0000313" key="16">
    <source>
        <dbReference type="EMBL" id="QDZ23638.1"/>
    </source>
</evidence>
<keyword evidence="10 13" id="KW-0520">NAD</keyword>
<comment type="similarity">
    <text evidence="2 13">Belongs to the D-isomer specific 2-hydroxyacid dehydrogenase family.</text>
</comment>
<evidence type="ECO:0000256" key="4">
    <source>
        <dbReference type="ARBA" id="ARBA00013143"/>
    </source>
</evidence>
<dbReference type="NCBIfam" id="TIGR01327">
    <property type="entry name" value="PGDH"/>
    <property type="match status" value="1"/>
</dbReference>
<dbReference type="EC" id="1.1.1.95" evidence="4 13"/>
<dbReference type="GO" id="GO:0009536">
    <property type="term" value="C:plastid"/>
    <property type="evidence" value="ECO:0007669"/>
    <property type="project" value="UniProtKB-ARBA"/>
</dbReference>
<dbReference type="PROSITE" id="PS51671">
    <property type="entry name" value="ACT"/>
    <property type="match status" value="1"/>
</dbReference>
<dbReference type="InterPro" id="IPR006139">
    <property type="entry name" value="D-isomer_2_OHA_DH_cat_dom"/>
</dbReference>
<keyword evidence="8" id="KW-0007">Acetylation</keyword>
<comment type="pathway">
    <text evidence="1 13">Amino-acid biosynthesis; L-serine biosynthesis; L-serine from 3-phospho-D-glycerate: step 1/3.</text>
</comment>
<evidence type="ECO:0000256" key="12">
    <source>
        <dbReference type="ARBA" id="ARBA00048731"/>
    </source>
</evidence>
<evidence type="ECO:0000256" key="5">
    <source>
        <dbReference type="ARBA" id="ARBA00021582"/>
    </source>
</evidence>
<reference evidence="16 17" key="1">
    <citation type="submission" date="2018-07" db="EMBL/GenBank/DDBJ databases">
        <title>The complete nuclear genome of the prasinophyte Chloropicon primus (CCMP1205).</title>
        <authorList>
            <person name="Pombert J.-F."/>
            <person name="Otis C."/>
            <person name="Turmel M."/>
            <person name="Lemieux C."/>
        </authorList>
    </citation>
    <scope>NUCLEOTIDE SEQUENCE [LARGE SCALE GENOMIC DNA]</scope>
    <source>
        <strain evidence="16 17">CCMP1205</strain>
    </source>
</reference>